<dbReference type="Pfam" id="PF01337">
    <property type="entry name" value="Barstar"/>
    <property type="match status" value="1"/>
</dbReference>
<evidence type="ECO:0000259" key="2">
    <source>
        <dbReference type="Pfam" id="PF01337"/>
    </source>
</evidence>
<protein>
    <submittedName>
        <fullName evidence="3">Barstar family protein</fullName>
    </submittedName>
</protein>
<dbReference type="Proteomes" id="UP001556631">
    <property type="component" value="Unassembled WGS sequence"/>
</dbReference>
<evidence type="ECO:0000313" key="3">
    <source>
        <dbReference type="EMBL" id="MEX0427461.1"/>
    </source>
</evidence>
<dbReference type="SUPFAM" id="SSF52038">
    <property type="entry name" value="Barstar-related"/>
    <property type="match status" value="1"/>
</dbReference>
<evidence type="ECO:0000313" key="4">
    <source>
        <dbReference type="Proteomes" id="UP001556631"/>
    </source>
</evidence>
<comment type="caution">
    <text evidence="3">The sequence shown here is derived from an EMBL/GenBank/DDBJ whole genome shotgun (WGS) entry which is preliminary data.</text>
</comment>
<dbReference type="InterPro" id="IPR035905">
    <property type="entry name" value="Barstar-like_sf"/>
</dbReference>
<dbReference type="InterPro" id="IPR000468">
    <property type="entry name" value="Barstar"/>
</dbReference>
<gene>
    <name evidence="3" type="ORF">AB3X52_07520</name>
</gene>
<name>A0ABV3SWZ1_9ACTN</name>
<organism evidence="3 4">
    <name type="scientific">Nocardioides eburneus</name>
    <dbReference type="NCBI Taxonomy" id="3231482"/>
    <lineage>
        <taxon>Bacteria</taxon>
        <taxon>Bacillati</taxon>
        <taxon>Actinomycetota</taxon>
        <taxon>Actinomycetes</taxon>
        <taxon>Propionibacteriales</taxon>
        <taxon>Nocardioidaceae</taxon>
        <taxon>Nocardioides</taxon>
    </lineage>
</organism>
<reference evidence="3 4" key="1">
    <citation type="submission" date="2024-07" db="EMBL/GenBank/DDBJ databases">
        <authorList>
            <person name="Lee S."/>
            <person name="Kang M."/>
        </authorList>
    </citation>
    <scope>NUCLEOTIDE SEQUENCE [LARGE SCALE GENOMIC DNA]</scope>
    <source>
        <strain evidence="3 4">DS6</strain>
    </source>
</reference>
<dbReference type="Gene3D" id="3.30.370.10">
    <property type="entry name" value="Barstar-like"/>
    <property type="match status" value="1"/>
</dbReference>
<accession>A0ABV3SWZ1</accession>
<comment type="similarity">
    <text evidence="1">Belongs to the barstar family.</text>
</comment>
<sequence length="139" mass="14922">MTRPTGGLAGLLAGRTPSGVYRWHSHLDADALAHTLETAGWRLAHLDRTLDSREEALAALGEVLDFPDHYGRNLDALWDCLRDLPGPTVLLWDGWGALAHAAEPDVRRLLGVLEDRAAEGGFAVLLRGDGPDLGIAGLD</sequence>
<keyword evidence="4" id="KW-1185">Reference proteome</keyword>
<evidence type="ECO:0000256" key="1">
    <source>
        <dbReference type="ARBA" id="ARBA00006845"/>
    </source>
</evidence>
<dbReference type="EMBL" id="JBFPJR010000010">
    <property type="protein sequence ID" value="MEX0427461.1"/>
    <property type="molecule type" value="Genomic_DNA"/>
</dbReference>
<proteinExistence type="inferred from homology"/>
<dbReference type="RefSeq" id="WP_367992866.1">
    <property type="nucleotide sequence ID" value="NZ_JBFPJR010000010.1"/>
</dbReference>
<feature type="domain" description="Barstar (barnase inhibitor)" evidence="2">
    <location>
        <begin position="44"/>
        <end position="118"/>
    </location>
</feature>